<dbReference type="EMBL" id="BMAT01010936">
    <property type="protein sequence ID" value="GFR63565.1"/>
    <property type="molecule type" value="Genomic_DNA"/>
</dbReference>
<name>A0AAV4ESD7_9GAST</name>
<proteinExistence type="predicted"/>
<organism evidence="1 2">
    <name type="scientific">Elysia marginata</name>
    <dbReference type="NCBI Taxonomy" id="1093978"/>
    <lineage>
        <taxon>Eukaryota</taxon>
        <taxon>Metazoa</taxon>
        <taxon>Spiralia</taxon>
        <taxon>Lophotrochozoa</taxon>
        <taxon>Mollusca</taxon>
        <taxon>Gastropoda</taxon>
        <taxon>Heterobranchia</taxon>
        <taxon>Euthyneura</taxon>
        <taxon>Panpulmonata</taxon>
        <taxon>Sacoglossa</taxon>
        <taxon>Placobranchoidea</taxon>
        <taxon>Plakobranchidae</taxon>
        <taxon>Elysia</taxon>
    </lineage>
</organism>
<sequence>MSEMVLRHQQFCSKMVGFLLTRRDGAIAVINMAAFQFTVQKDMTDFMSQGKHLPAR</sequence>
<gene>
    <name evidence="1" type="ORF">ElyMa_005486200</name>
</gene>
<dbReference type="AlphaFoldDB" id="A0AAV4ESD7"/>
<dbReference type="Proteomes" id="UP000762676">
    <property type="component" value="Unassembled WGS sequence"/>
</dbReference>
<evidence type="ECO:0000313" key="2">
    <source>
        <dbReference type="Proteomes" id="UP000762676"/>
    </source>
</evidence>
<comment type="caution">
    <text evidence="1">The sequence shown here is derived from an EMBL/GenBank/DDBJ whole genome shotgun (WGS) entry which is preliminary data.</text>
</comment>
<protein>
    <submittedName>
        <fullName evidence="1">Uncharacterized protein</fullName>
    </submittedName>
</protein>
<evidence type="ECO:0000313" key="1">
    <source>
        <dbReference type="EMBL" id="GFR63565.1"/>
    </source>
</evidence>
<accession>A0AAV4ESD7</accession>
<reference evidence="1 2" key="1">
    <citation type="journal article" date="2021" name="Elife">
        <title>Chloroplast acquisition without the gene transfer in kleptoplastic sea slugs, Plakobranchus ocellatus.</title>
        <authorList>
            <person name="Maeda T."/>
            <person name="Takahashi S."/>
            <person name="Yoshida T."/>
            <person name="Shimamura S."/>
            <person name="Takaki Y."/>
            <person name="Nagai Y."/>
            <person name="Toyoda A."/>
            <person name="Suzuki Y."/>
            <person name="Arimoto A."/>
            <person name="Ishii H."/>
            <person name="Satoh N."/>
            <person name="Nishiyama T."/>
            <person name="Hasebe M."/>
            <person name="Maruyama T."/>
            <person name="Minagawa J."/>
            <person name="Obokata J."/>
            <person name="Shigenobu S."/>
        </authorList>
    </citation>
    <scope>NUCLEOTIDE SEQUENCE [LARGE SCALE GENOMIC DNA]</scope>
</reference>
<keyword evidence="2" id="KW-1185">Reference proteome</keyword>